<name>A0A6C0CWE5_9ZZZZ</name>
<protein>
    <submittedName>
        <fullName evidence="1">Uncharacterized protein</fullName>
    </submittedName>
</protein>
<evidence type="ECO:0000313" key="1">
    <source>
        <dbReference type="EMBL" id="QHT07825.1"/>
    </source>
</evidence>
<proteinExistence type="predicted"/>
<dbReference type="AlphaFoldDB" id="A0A6C0CWE5"/>
<dbReference type="EMBL" id="MN739487">
    <property type="protein sequence ID" value="QHT07825.1"/>
    <property type="molecule type" value="Genomic_DNA"/>
</dbReference>
<reference evidence="1" key="1">
    <citation type="journal article" date="2020" name="Nature">
        <title>Giant virus diversity and host interactions through global metagenomics.</title>
        <authorList>
            <person name="Schulz F."/>
            <person name="Roux S."/>
            <person name="Paez-Espino D."/>
            <person name="Jungbluth S."/>
            <person name="Walsh D.A."/>
            <person name="Denef V.J."/>
            <person name="McMahon K.D."/>
            <person name="Konstantinidis K.T."/>
            <person name="Eloe-Fadrosh E.A."/>
            <person name="Kyrpides N.C."/>
            <person name="Woyke T."/>
        </authorList>
    </citation>
    <scope>NUCLEOTIDE SEQUENCE</scope>
    <source>
        <strain evidence="1">GVMAG-M-3300021964-36</strain>
    </source>
</reference>
<accession>A0A6C0CWE5</accession>
<organism evidence="1">
    <name type="scientific">viral metagenome</name>
    <dbReference type="NCBI Taxonomy" id="1070528"/>
    <lineage>
        <taxon>unclassified sequences</taxon>
        <taxon>metagenomes</taxon>
        <taxon>organismal metagenomes</taxon>
    </lineage>
</organism>
<sequence length="121" mass="14103">MSKCLFQVSILGSKCVNLSSNRKPHKCLLNKSLLHSPKNKVLYPKKHKNMLPPPHSFSSDVLLHDLSYFDIFTLSVWKNLLMFQLPSMLMYRAMRFSLQQMSYFLLFNALLKCIVDMSMLT</sequence>